<dbReference type="EMBL" id="JASSZA010000004">
    <property type="protein sequence ID" value="KAK2113256.1"/>
    <property type="molecule type" value="Genomic_DNA"/>
</dbReference>
<reference evidence="2 3" key="1">
    <citation type="submission" date="2023-05" db="EMBL/GenBank/DDBJ databases">
        <title>B98-5 Cell Line De Novo Hybrid Assembly: An Optical Mapping Approach.</title>
        <authorList>
            <person name="Kananen K."/>
            <person name="Auerbach J.A."/>
            <person name="Kautto E."/>
            <person name="Blachly J.S."/>
        </authorList>
    </citation>
    <scope>NUCLEOTIDE SEQUENCE [LARGE SCALE GENOMIC DNA]</scope>
    <source>
        <strain evidence="2">B95-8</strain>
        <tissue evidence="2">Cell line</tissue>
    </source>
</reference>
<feature type="compositionally biased region" description="Polar residues" evidence="1">
    <location>
        <begin position="42"/>
        <end position="54"/>
    </location>
</feature>
<sequence>AITGSAIPRKARQSHARQSTAVPGKAMQDKQGKARQSHSRQGKASQSNCRQDKA</sequence>
<accession>A0ABQ9VVU1</accession>
<feature type="non-terminal residue" evidence="2">
    <location>
        <position position="54"/>
    </location>
</feature>
<evidence type="ECO:0000313" key="3">
    <source>
        <dbReference type="Proteomes" id="UP001266305"/>
    </source>
</evidence>
<keyword evidence="3" id="KW-1185">Reference proteome</keyword>
<proteinExistence type="predicted"/>
<comment type="caution">
    <text evidence="2">The sequence shown here is derived from an EMBL/GenBank/DDBJ whole genome shotgun (WGS) entry which is preliminary data.</text>
</comment>
<organism evidence="2 3">
    <name type="scientific">Saguinus oedipus</name>
    <name type="common">Cotton-top tamarin</name>
    <name type="synonym">Oedipomidas oedipus</name>
    <dbReference type="NCBI Taxonomy" id="9490"/>
    <lineage>
        <taxon>Eukaryota</taxon>
        <taxon>Metazoa</taxon>
        <taxon>Chordata</taxon>
        <taxon>Craniata</taxon>
        <taxon>Vertebrata</taxon>
        <taxon>Euteleostomi</taxon>
        <taxon>Mammalia</taxon>
        <taxon>Eutheria</taxon>
        <taxon>Euarchontoglires</taxon>
        <taxon>Primates</taxon>
        <taxon>Haplorrhini</taxon>
        <taxon>Platyrrhini</taxon>
        <taxon>Cebidae</taxon>
        <taxon>Callitrichinae</taxon>
        <taxon>Saguinus</taxon>
    </lineage>
</organism>
<feature type="non-terminal residue" evidence="2">
    <location>
        <position position="1"/>
    </location>
</feature>
<gene>
    <name evidence="2" type="ORF">P7K49_007522</name>
</gene>
<feature type="region of interest" description="Disordered" evidence="1">
    <location>
        <begin position="1"/>
        <end position="54"/>
    </location>
</feature>
<name>A0ABQ9VVU1_SAGOE</name>
<evidence type="ECO:0000313" key="2">
    <source>
        <dbReference type="EMBL" id="KAK2113256.1"/>
    </source>
</evidence>
<protein>
    <submittedName>
        <fullName evidence="2">Uncharacterized protein</fullName>
    </submittedName>
</protein>
<dbReference type="Proteomes" id="UP001266305">
    <property type="component" value="Unassembled WGS sequence"/>
</dbReference>
<evidence type="ECO:0000256" key="1">
    <source>
        <dbReference type="SAM" id="MobiDB-lite"/>
    </source>
</evidence>